<dbReference type="EMBL" id="GL385399">
    <property type="protein sequence ID" value="EJT72444.1"/>
    <property type="molecule type" value="Genomic_DNA"/>
</dbReference>
<name>J3P713_GAET3</name>
<reference evidence="4" key="4">
    <citation type="journal article" date="2015" name="G3 (Bethesda)">
        <title>Genome sequences of three phytopathogenic species of the Magnaporthaceae family of fungi.</title>
        <authorList>
            <person name="Okagaki L.H."/>
            <person name="Nunes C.C."/>
            <person name="Sailsbery J."/>
            <person name="Clay B."/>
            <person name="Brown D."/>
            <person name="John T."/>
            <person name="Oh Y."/>
            <person name="Young N."/>
            <person name="Fitzgerald M."/>
            <person name="Haas B.J."/>
            <person name="Zeng Q."/>
            <person name="Young S."/>
            <person name="Adiconis X."/>
            <person name="Fan L."/>
            <person name="Levin J.Z."/>
            <person name="Mitchell T.K."/>
            <person name="Okubara P.A."/>
            <person name="Farman M.L."/>
            <person name="Kohn L.M."/>
            <person name="Birren B."/>
            <person name="Ma L.-J."/>
            <person name="Dean R.A."/>
        </authorList>
    </citation>
    <scope>NUCLEOTIDE SEQUENCE</scope>
    <source>
        <strain evidence="4">R3-111a-1</strain>
    </source>
</reference>
<proteinExistence type="predicted"/>
<dbReference type="InterPro" id="IPR052711">
    <property type="entry name" value="Zinc_ADH-like"/>
</dbReference>
<dbReference type="InterPro" id="IPR013149">
    <property type="entry name" value="ADH-like_C"/>
</dbReference>
<evidence type="ECO:0000259" key="1">
    <source>
        <dbReference type="Pfam" id="PF00107"/>
    </source>
</evidence>
<dbReference type="Gene3D" id="3.40.50.720">
    <property type="entry name" value="NAD(P)-binding Rossmann-like Domain"/>
    <property type="match status" value="1"/>
</dbReference>
<dbReference type="EnsemblFungi" id="EJT72444">
    <property type="protein sequence ID" value="EJT72444"/>
    <property type="gene ID" value="GGTG_09310"/>
</dbReference>
<dbReference type="Pfam" id="PF08240">
    <property type="entry name" value="ADH_N"/>
    <property type="match status" value="1"/>
</dbReference>
<dbReference type="InterPro" id="IPR013154">
    <property type="entry name" value="ADH-like_N"/>
</dbReference>
<dbReference type="GeneID" id="20349768"/>
<gene>
    <name evidence="4" type="primary">20349768</name>
    <name evidence="3" type="ORF">GGTG_09310</name>
</gene>
<evidence type="ECO:0000259" key="2">
    <source>
        <dbReference type="Pfam" id="PF08240"/>
    </source>
</evidence>
<dbReference type="SUPFAM" id="SSF51735">
    <property type="entry name" value="NAD(P)-binding Rossmann-fold domains"/>
    <property type="match status" value="1"/>
</dbReference>
<dbReference type="PANTHER" id="PTHR45033:SF1">
    <property type="entry name" value="OXIDOREDUCTASE (EUROFUNG)"/>
    <property type="match status" value="1"/>
</dbReference>
<dbReference type="Pfam" id="PF00107">
    <property type="entry name" value="ADH_zinc_N"/>
    <property type="match status" value="1"/>
</dbReference>
<organism evidence="3">
    <name type="scientific">Gaeumannomyces tritici (strain R3-111a-1)</name>
    <name type="common">Wheat and barley take-all root rot fungus</name>
    <name type="synonym">Gaeumannomyces graminis var. tritici</name>
    <dbReference type="NCBI Taxonomy" id="644352"/>
    <lineage>
        <taxon>Eukaryota</taxon>
        <taxon>Fungi</taxon>
        <taxon>Dikarya</taxon>
        <taxon>Ascomycota</taxon>
        <taxon>Pezizomycotina</taxon>
        <taxon>Sordariomycetes</taxon>
        <taxon>Sordariomycetidae</taxon>
        <taxon>Magnaporthales</taxon>
        <taxon>Magnaporthaceae</taxon>
        <taxon>Gaeumannomyces</taxon>
    </lineage>
</organism>
<sequence>MPGASGKVDTAAAAAARQYHQTAQAFQRRASLSRQATSAKTRVREALRAFCRRVDLPYSSVHRHYKAILSTGHPAVSERPQGRPPSLTGAEDAVLLAYVAGLERAGVVVSGRMVVARANELRSLRTPPAGPVDKNWHARWRQDSDGALRAATARLAGSSRMRFSSRSMPSRSTIAIPKVSISGGLRINNAHAGHKLTRGTTGVTQTHKVANGIYKSHHKSLAESTPSPIAPCSDMCGVVVAVGPTPSPTWQVGDRVVPTFIPGFASGQVLGPQLAASLGFPAGGVLQTHRVFPTAGLVRAPAHLSDGEAACLPVAALTAWMALFWEAPLGAAAQRGLKGRTVLVQGTGGVSVCGPQIAKASGATVIVTSSSDAKLERAKALGADHGSTTRPRASGGVRCYG</sequence>
<dbReference type="Gene3D" id="3.90.180.10">
    <property type="entry name" value="Medium-chain alcohol dehydrogenases, catalytic domain"/>
    <property type="match status" value="1"/>
</dbReference>
<reference evidence="4" key="5">
    <citation type="submission" date="2018-04" db="UniProtKB">
        <authorList>
            <consortium name="EnsemblFungi"/>
        </authorList>
    </citation>
    <scope>IDENTIFICATION</scope>
    <source>
        <strain evidence="4">R3-111a-1</strain>
    </source>
</reference>
<feature type="domain" description="Alcohol dehydrogenase-like N-terminal" evidence="2">
    <location>
        <begin position="218"/>
        <end position="301"/>
    </location>
</feature>
<dbReference type="VEuPathDB" id="FungiDB:GGTG_09310"/>
<evidence type="ECO:0008006" key="6">
    <source>
        <dbReference type="Google" id="ProtNLM"/>
    </source>
</evidence>
<dbReference type="PANTHER" id="PTHR45033">
    <property type="match status" value="1"/>
</dbReference>
<reference evidence="3" key="3">
    <citation type="submission" date="2010-09" db="EMBL/GenBank/DDBJ databases">
        <title>Annotation of Gaeumannomyces graminis var. tritici R3-111a-1.</title>
        <authorList>
            <consortium name="The Broad Institute Genome Sequencing Platform"/>
            <person name="Ma L.-J."/>
            <person name="Dead R."/>
            <person name="Young S.K."/>
            <person name="Zeng Q."/>
            <person name="Gargeya S."/>
            <person name="Fitzgerald M."/>
            <person name="Haas B."/>
            <person name="Abouelleil A."/>
            <person name="Alvarado L."/>
            <person name="Arachchi H.M."/>
            <person name="Berlin A."/>
            <person name="Brown A."/>
            <person name="Chapman S.B."/>
            <person name="Chen Z."/>
            <person name="Dunbar C."/>
            <person name="Freedman E."/>
            <person name="Gearin G."/>
            <person name="Gellesch M."/>
            <person name="Goldberg J."/>
            <person name="Griggs A."/>
            <person name="Gujja S."/>
            <person name="Heiman D."/>
            <person name="Howarth C."/>
            <person name="Larson L."/>
            <person name="Lui A."/>
            <person name="MacDonald P.J.P."/>
            <person name="Mehta T."/>
            <person name="Montmayeur A."/>
            <person name="Murphy C."/>
            <person name="Neiman D."/>
            <person name="Pearson M."/>
            <person name="Priest M."/>
            <person name="Roberts A."/>
            <person name="Saif S."/>
            <person name="Shea T."/>
            <person name="Shenoy N."/>
            <person name="Sisk P."/>
            <person name="Stolte C."/>
            <person name="Sykes S."/>
            <person name="Yandava C."/>
            <person name="Wortman J."/>
            <person name="Nusbaum C."/>
            <person name="Birren B."/>
        </authorList>
    </citation>
    <scope>NUCLEOTIDE SEQUENCE</scope>
    <source>
        <strain evidence="3">R3-111a-1</strain>
    </source>
</reference>
<dbReference type="OrthoDB" id="3509362at2759"/>
<protein>
    <recommendedName>
        <fullName evidence="6">Enoyl reductase (ER) domain-containing protein</fullName>
    </recommendedName>
</protein>
<feature type="domain" description="Alcohol dehydrogenase-like C-terminal" evidence="1">
    <location>
        <begin position="349"/>
        <end position="386"/>
    </location>
</feature>
<evidence type="ECO:0000313" key="4">
    <source>
        <dbReference type="EnsemblFungi" id="EJT72444"/>
    </source>
</evidence>
<dbReference type="STRING" id="644352.J3P713"/>
<evidence type="ECO:0000313" key="3">
    <source>
        <dbReference type="EMBL" id="EJT72444.1"/>
    </source>
</evidence>
<keyword evidence="5" id="KW-1185">Reference proteome</keyword>
<dbReference type="Proteomes" id="UP000006039">
    <property type="component" value="Unassembled WGS sequence"/>
</dbReference>
<dbReference type="InterPro" id="IPR036291">
    <property type="entry name" value="NAD(P)-bd_dom_sf"/>
</dbReference>
<dbReference type="InterPro" id="IPR011032">
    <property type="entry name" value="GroES-like_sf"/>
</dbReference>
<reference evidence="3" key="2">
    <citation type="submission" date="2010-07" db="EMBL/GenBank/DDBJ databases">
        <authorList>
            <consortium name="The Broad Institute Genome Sequencing Platform"/>
            <consortium name="Broad Institute Genome Sequencing Center for Infectious Disease"/>
            <person name="Ma L.-J."/>
            <person name="Dead R."/>
            <person name="Young S."/>
            <person name="Zeng Q."/>
            <person name="Koehrsen M."/>
            <person name="Alvarado L."/>
            <person name="Berlin A."/>
            <person name="Chapman S.B."/>
            <person name="Chen Z."/>
            <person name="Freedman E."/>
            <person name="Gellesch M."/>
            <person name="Goldberg J."/>
            <person name="Griggs A."/>
            <person name="Gujja S."/>
            <person name="Heilman E.R."/>
            <person name="Heiman D."/>
            <person name="Hepburn T."/>
            <person name="Howarth C."/>
            <person name="Jen D."/>
            <person name="Larson L."/>
            <person name="Mehta T."/>
            <person name="Neiman D."/>
            <person name="Pearson M."/>
            <person name="Roberts A."/>
            <person name="Saif S."/>
            <person name="Shea T."/>
            <person name="Shenoy N."/>
            <person name="Sisk P."/>
            <person name="Stolte C."/>
            <person name="Sykes S."/>
            <person name="Walk T."/>
            <person name="White J."/>
            <person name="Yandava C."/>
            <person name="Haas B."/>
            <person name="Nusbaum C."/>
            <person name="Birren B."/>
        </authorList>
    </citation>
    <scope>NUCLEOTIDE SEQUENCE</scope>
    <source>
        <strain evidence="3">R3-111a-1</strain>
    </source>
</reference>
<dbReference type="SUPFAM" id="SSF50129">
    <property type="entry name" value="GroES-like"/>
    <property type="match status" value="1"/>
</dbReference>
<accession>J3P713</accession>
<dbReference type="eggNOG" id="KOG1198">
    <property type="taxonomic scope" value="Eukaryota"/>
</dbReference>
<dbReference type="HOGENOM" id="CLU_687048_0_0_1"/>
<dbReference type="AlphaFoldDB" id="J3P713"/>
<dbReference type="RefSeq" id="XP_009225418.1">
    <property type="nucleotide sequence ID" value="XM_009227154.1"/>
</dbReference>
<evidence type="ECO:0000313" key="5">
    <source>
        <dbReference type="Proteomes" id="UP000006039"/>
    </source>
</evidence>
<reference evidence="5" key="1">
    <citation type="submission" date="2010-07" db="EMBL/GenBank/DDBJ databases">
        <title>The genome sequence of Gaeumannomyces graminis var. tritici strain R3-111a-1.</title>
        <authorList>
            <consortium name="The Broad Institute Genome Sequencing Platform"/>
            <person name="Ma L.-J."/>
            <person name="Dead R."/>
            <person name="Young S."/>
            <person name="Zeng Q."/>
            <person name="Koehrsen M."/>
            <person name="Alvarado L."/>
            <person name="Berlin A."/>
            <person name="Chapman S.B."/>
            <person name="Chen Z."/>
            <person name="Freedman E."/>
            <person name="Gellesch M."/>
            <person name="Goldberg J."/>
            <person name="Griggs A."/>
            <person name="Gujja S."/>
            <person name="Heilman E.R."/>
            <person name="Heiman D."/>
            <person name="Hepburn T."/>
            <person name="Howarth C."/>
            <person name="Jen D."/>
            <person name="Larson L."/>
            <person name="Mehta T."/>
            <person name="Neiman D."/>
            <person name="Pearson M."/>
            <person name="Roberts A."/>
            <person name="Saif S."/>
            <person name="Shea T."/>
            <person name="Shenoy N."/>
            <person name="Sisk P."/>
            <person name="Stolte C."/>
            <person name="Sykes S."/>
            <person name="Walk T."/>
            <person name="White J."/>
            <person name="Yandava C."/>
            <person name="Haas B."/>
            <person name="Nusbaum C."/>
            <person name="Birren B."/>
        </authorList>
    </citation>
    <scope>NUCLEOTIDE SEQUENCE [LARGE SCALE GENOMIC DNA]</scope>
    <source>
        <strain evidence="5">R3-111a-1</strain>
    </source>
</reference>